<dbReference type="InterPro" id="IPR050250">
    <property type="entry name" value="Macrolide_Exporter_MacB"/>
</dbReference>
<organism evidence="10 11">
    <name type="scientific">Kutzneria buriramensis</name>
    <dbReference type="NCBI Taxonomy" id="1045776"/>
    <lineage>
        <taxon>Bacteria</taxon>
        <taxon>Bacillati</taxon>
        <taxon>Actinomycetota</taxon>
        <taxon>Actinomycetes</taxon>
        <taxon>Pseudonocardiales</taxon>
        <taxon>Pseudonocardiaceae</taxon>
        <taxon>Kutzneria</taxon>
    </lineage>
</organism>
<evidence type="ECO:0000256" key="6">
    <source>
        <dbReference type="ARBA" id="ARBA00038076"/>
    </source>
</evidence>
<comment type="similarity">
    <text evidence="6">Belongs to the ABC-4 integral membrane protein family.</text>
</comment>
<feature type="transmembrane region" description="Helical" evidence="7">
    <location>
        <begin position="401"/>
        <end position="424"/>
    </location>
</feature>
<gene>
    <name evidence="10" type="ORF">BCF44_103442</name>
</gene>
<dbReference type="PANTHER" id="PTHR30572:SF4">
    <property type="entry name" value="ABC TRANSPORTER PERMEASE YTRF"/>
    <property type="match status" value="1"/>
</dbReference>
<comment type="caution">
    <text evidence="10">The sequence shown here is derived from an EMBL/GenBank/DDBJ whole genome shotgun (WGS) entry which is preliminary data.</text>
</comment>
<feature type="transmembrane region" description="Helical" evidence="7">
    <location>
        <begin position="352"/>
        <end position="375"/>
    </location>
</feature>
<evidence type="ECO:0000259" key="8">
    <source>
        <dbReference type="Pfam" id="PF02687"/>
    </source>
</evidence>
<dbReference type="Pfam" id="PF02687">
    <property type="entry name" value="FtsX"/>
    <property type="match status" value="2"/>
</dbReference>
<keyword evidence="3 7" id="KW-0812">Transmembrane</keyword>
<evidence type="ECO:0000256" key="5">
    <source>
        <dbReference type="ARBA" id="ARBA00023136"/>
    </source>
</evidence>
<keyword evidence="11" id="KW-1185">Reference proteome</keyword>
<evidence type="ECO:0000313" key="11">
    <source>
        <dbReference type="Proteomes" id="UP000256269"/>
    </source>
</evidence>
<name>A0A3E0HZW1_9PSEU</name>
<evidence type="ECO:0000259" key="9">
    <source>
        <dbReference type="Pfam" id="PF12704"/>
    </source>
</evidence>
<evidence type="ECO:0000313" key="10">
    <source>
        <dbReference type="EMBL" id="REH51993.1"/>
    </source>
</evidence>
<feature type="domain" description="MacB-like periplasmic core" evidence="9">
    <location>
        <begin position="17"/>
        <end position="226"/>
    </location>
</feature>
<feature type="domain" description="MacB-like periplasmic core" evidence="9">
    <location>
        <begin position="487"/>
        <end position="681"/>
    </location>
</feature>
<dbReference type="Pfam" id="PF12704">
    <property type="entry name" value="MacB_PCD"/>
    <property type="match status" value="2"/>
</dbReference>
<dbReference type="GO" id="GO:0005886">
    <property type="term" value="C:plasma membrane"/>
    <property type="evidence" value="ECO:0007669"/>
    <property type="project" value="UniProtKB-SubCell"/>
</dbReference>
<dbReference type="EMBL" id="QUNO01000003">
    <property type="protein sequence ID" value="REH51993.1"/>
    <property type="molecule type" value="Genomic_DNA"/>
</dbReference>
<feature type="transmembrane region" description="Helical" evidence="7">
    <location>
        <begin position="799"/>
        <end position="822"/>
    </location>
</feature>
<keyword evidence="5 7" id="KW-0472">Membrane</keyword>
<dbReference type="GO" id="GO:0022857">
    <property type="term" value="F:transmembrane transporter activity"/>
    <property type="evidence" value="ECO:0007669"/>
    <property type="project" value="TreeGrafter"/>
</dbReference>
<dbReference type="InterPro" id="IPR003838">
    <property type="entry name" value="ABC3_permease_C"/>
</dbReference>
<evidence type="ECO:0000256" key="2">
    <source>
        <dbReference type="ARBA" id="ARBA00022475"/>
    </source>
</evidence>
<dbReference type="PANTHER" id="PTHR30572">
    <property type="entry name" value="MEMBRANE COMPONENT OF TRANSPORTER-RELATED"/>
    <property type="match status" value="1"/>
</dbReference>
<feature type="transmembrane region" description="Helical" evidence="7">
    <location>
        <begin position="430"/>
        <end position="454"/>
    </location>
</feature>
<proteinExistence type="inferred from homology"/>
<dbReference type="OrthoDB" id="9780560at2"/>
<accession>A0A3E0HZW1</accession>
<evidence type="ECO:0000256" key="7">
    <source>
        <dbReference type="SAM" id="Phobius"/>
    </source>
</evidence>
<dbReference type="InterPro" id="IPR025857">
    <property type="entry name" value="MacB_PCD"/>
</dbReference>
<feature type="transmembrane region" description="Helical" evidence="7">
    <location>
        <begin position="302"/>
        <end position="332"/>
    </location>
</feature>
<feature type="transmembrane region" description="Helical" evidence="7">
    <location>
        <begin position="258"/>
        <end position="282"/>
    </location>
</feature>
<protein>
    <submittedName>
        <fullName evidence="10">Putative ABC transport system permease protein</fullName>
    </submittedName>
</protein>
<evidence type="ECO:0000256" key="3">
    <source>
        <dbReference type="ARBA" id="ARBA00022692"/>
    </source>
</evidence>
<feature type="transmembrane region" description="Helical" evidence="7">
    <location>
        <begin position="712"/>
        <end position="737"/>
    </location>
</feature>
<feature type="domain" description="ABC3 transporter permease C-terminal" evidence="8">
    <location>
        <begin position="715"/>
        <end position="833"/>
    </location>
</feature>
<sequence length="840" mass="85847">MFRATLAGLRARTARMVLSSIAIILGVAFVSGTLILGNALNQQVHDEFARQAKGVDVSVGISHATNAGDNTKITQDTIDSVRKIPGVAGADARGGGDIAVIKPNGKAASAFVATIESTPQLQEFDLVSGAFPKADNEIGLDERTAKSLGLGVGQKISVLGPDDKPVPLTVSGTYSQGSNSLSLSDMQVLLTPSALSKLDKQSGLYQIVAAAAPGVSQQELADRISAQLGKAFSVQTGDAFTQDTLQHAGQGSGGLTQFMLIFALISLVVASMVIYNTFTILVAQRTRELALLRCIGAERRQVFGSVLLEAFVMGLVASVIGLAAGIGLAALLEKAIGWIDGSATSVSVPMTASVVIAAFAIGVLVTVVSAVLPALRATKVAPLAALRSQLDTHDDVRRTGVLRIISAAVLLLGGAGIIGLGMGLKDQPNATLFTVGGGTMVMLLGVIVLGPLIVGPVNKLLGALPSLLFGVPAKLATANAGRNPRRTAATTAALVIGVTIVTMVTVVANSGKQAAAAQVDKRFPADFVVKSSVYDHALPADLATNLRSNGKIAQVAPSQMAAVNVGQIGDEEATGIDPSAIGTMVNPKMVSGDLHQLGPGTVALNKQAAGTVKLGDQLVVSTPDGNKTLKLVAVYDAQQLTDVLVTLDTLTSVAPKATGYYQILVKVKPGVSTADGQAVMDQATANIAVADVTSAAATKDQLNSQIDSLLGLMWALIGLAVVIALFGIANTLGLSVLERTRESALLRALGLTKGQLRLMLVIESVLMGVMGALIGVVLGGAFAWVLIEALSNPELQLGLAIPGGQLGVLLLAAVIAAVLAALMPARRAARMSIVAGMAEA</sequence>
<feature type="transmembrane region" description="Helical" evidence="7">
    <location>
        <begin position="21"/>
        <end position="40"/>
    </location>
</feature>
<evidence type="ECO:0000256" key="1">
    <source>
        <dbReference type="ARBA" id="ARBA00004651"/>
    </source>
</evidence>
<feature type="transmembrane region" description="Helical" evidence="7">
    <location>
        <begin position="488"/>
        <end position="508"/>
    </location>
</feature>
<comment type="subcellular location">
    <subcellularLocation>
        <location evidence="1">Cell membrane</location>
        <topology evidence="1">Multi-pass membrane protein</topology>
    </subcellularLocation>
</comment>
<feature type="transmembrane region" description="Helical" evidence="7">
    <location>
        <begin position="758"/>
        <end position="787"/>
    </location>
</feature>
<dbReference type="RefSeq" id="WP_116174295.1">
    <property type="nucleotide sequence ID" value="NZ_CP144375.1"/>
</dbReference>
<evidence type="ECO:0000256" key="4">
    <source>
        <dbReference type="ARBA" id="ARBA00022989"/>
    </source>
</evidence>
<dbReference type="AlphaFoldDB" id="A0A3E0HZW1"/>
<keyword evidence="2" id="KW-1003">Cell membrane</keyword>
<dbReference type="Proteomes" id="UP000256269">
    <property type="component" value="Unassembled WGS sequence"/>
</dbReference>
<reference evidence="10 11" key="1">
    <citation type="submission" date="2018-08" db="EMBL/GenBank/DDBJ databases">
        <title>Genomic Encyclopedia of Archaeal and Bacterial Type Strains, Phase II (KMG-II): from individual species to whole genera.</title>
        <authorList>
            <person name="Goeker M."/>
        </authorList>
    </citation>
    <scope>NUCLEOTIDE SEQUENCE [LARGE SCALE GENOMIC DNA]</scope>
    <source>
        <strain evidence="10 11">DSM 45791</strain>
    </source>
</reference>
<feature type="domain" description="ABC3 transporter permease C-terminal" evidence="8">
    <location>
        <begin position="261"/>
        <end position="381"/>
    </location>
</feature>
<keyword evidence="4 7" id="KW-1133">Transmembrane helix</keyword>